<feature type="compositionally biased region" description="Low complexity" evidence="22">
    <location>
        <begin position="91"/>
        <end position="102"/>
    </location>
</feature>
<name>A0AA85BCF0_9TREM</name>
<dbReference type="SUPFAM" id="SSF161111">
    <property type="entry name" value="Cation efflux protein transmembrane domain-like"/>
    <property type="match status" value="1"/>
</dbReference>
<feature type="region of interest" description="Disordered" evidence="22">
    <location>
        <begin position="1973"/>
        <end position="2022"/>
    </location>
</feature>
<keyword evidence="15 23" id="KW-0472">Membrane</keyword>
<sequence>MVTEMINFDHNEFKINDLEVDHEDPILKQELNQLIYEQLSNFDFSDEENQLGLAANDAVPCDSNDLMSIFEADKLSLLEGAIQNFGECSENETTNSNELTSSKNDSEQSRNGCRFAESHGQCTLNTCGSQHPEDPNNKSERFENPNNGHPACSNYHNETKDGSSEPVLSWDLSLPDETGDKLSDVARHNVEPCTAQGVILTLPNHTESLQMSSSTWSFGAAPSSYFMSTANPKNAIWPGSSKVPTPSHVTYNQMTHTAIPVSTLDMQPRKLHPASNEPDKTTSNKNGFIPCITPIKTSINEKIDSCLLSNDKQDRRELLYAARGHQLQELQTEIVQLREDIAKEKRLSNHRLLLAEGDKEILRSKLSAMEDTVKSLREELVAKQENSEVLQKQLKQNEELQKKLDEELRALRSTNESLSSQLVELTTGNALKRAEEREAQLTEYLEQRFISKTEEIRAELNTTQRHLTQKEVEVTDLRRQLEISKAEIIKAQQTHNKMINEANKQLEEAQKHCQQLASSALCSEVTSLRQKVIELETSKKITEDVNKILQDELRDFRDQVSIYESVLKLDVYFHNNGNDENQFSYESSEFTPTGIKGRHPGKSVAFADTIERSHANLHRRRPCSAIERPIHSTNDNCAITGCDSNEQSYRFRQNSDGKQQPYSDNDDFADKVCEYEQDGLFHSLTRQGILTSTPAVSVISPKSPMAKLRNELERCLLNYKAKREQVTKLHETLYTTRCQLHQSREALEKAEKSAKLLQERVLSLEQELSTLRSIGDNPGPREVLLSGQLERLKGDYAHLEQELQTTRTRLQAALGAEAKALEAERTISERLAASVAERDAAVDRAKALCEAQYTVMRRRLEADWANERETNARRAEQKLADMKKGICEMEREVQRITNLYQESQISTKKAVENAVMEAMKLRETERMRFWREELPEQIEVARQSWILQMKTQNTGVNALINKFKDKSSQTEPCVSMNVSVNTSYIAKSTACVQTELGELLPINNEIKTAILSKYPILSEYLSAECLFNLCTHLTETSCMNLCYLEKEISNSSQNILKHLLQDLLKQIDNEIDRLIVEYNVSHIFNRNVNKKLSPENQFMFKCPDTLQCSSVDISTDKSDEILAQTSSNYCQKNVNYNYLKIRLSKMIGFEYQSVLGKIHLLVVSLDDTSKCVQKFNNPLLNNTNSITYEQKSVQVSGLDAEYYHSIIKKIKADVLNYVELCQSRAAQTLHSELARVHRRACRQFTNQLRQALFEAGAPIFSTLKPGDFCDRTVDFANTTDSNFIKNKSCHVNKRSEGMGLSEASNENDFQAVTTSSPPNPHSELESLLHIIDEVCASTETKFYADTSTGLRLFNHQFSVSNSLSNDEIIPQNSINNTFMCNNDVTTISSHNTVTFTPYIVRECKQDQSLSMLHHCSHIEQNCDKKSSVKTVPNQFSNQINKINSLLSGISSSVCLNHLYSTENLPSNITSSVNSSTHIKSSDNNVYKPIPTPRTPRPAFVNVIDSSPKFILLFEHSELLILASVGTFIFGSNCTKKTRGSVFFVIGVVCLVFFDHDYSHGETEHPEGVHKSFLIHHLYELFVNFGLSDHKVGVVVLISAVCLDAGLASISRTLVTSVGGAKRLYSLSALISFVILIPFFLLTHFFNGNSFHTKEQLNLLKMVENVNNQMPSHESSGNIPQRDWLFWMVYISTMHVIDFYMTSLVSGRLGSQSVTRLAKLTVVITSLIFSLFWSSSDSIEQFVSVDRNEILVNSFLLKHQMSVGVIVSVVCILYASDLLTADKSGHGPEGISSGHFIGYSMAGLPLFTAGQTPTHGTALLANSEEFGLWYHLRATFHGILTGQASRRIFAFLCLNLAFTFVELFYGVWTNSLGLISDGFHMLFDSAALVVGLYAAVVSHWKPTRIFSFGYNSAEILSGLVNALFLLVISGSVFINSIVRIHQPPDIKTDKLLAVSILGLLVNIVGVVALGHAHSHGGHGHSHGGHGHSHNHGGSSSGHCHNHEHGHSHSRNHSHSSNRSHSHHYDLKHAVEAHNEELHYGHTHGHQQHCGSHKSQKDEAGDANLRGVYLHVLADTLGSVSVIFSSFLVTNYGWNVADPICSMFIACVIGYSAMPLLNDTLCLLTLKVPDEFHSQLMVKKILQVDEVVSVSNPFVWTHMHKSVCVCVTVRIQSSASEQVLLRKIKELIQNHFTSVSHLTIQIEKEEYEYHTQAMGLHLSVIGHYPKSFINSNVLMNGLTHHHHHDNTNHCDKYNCSSERMNLLSVKDI</sequence>
<dbReference type="GO" id="GO:0032580">
    <property type="term" value="C:Golgi cisterna membrane"/>
    <property type="evidence" value="ECO:0007669"/>
    <property type="project" value="UniProtKB-SubCell"/>
</dbReference>
<evidence type="ECO:0000256" key="13">
    <source>
        <dbReference type="ARBA" id="ARBA00023034"/>
    </source>
</evidence>
<keyword evidence="9" id="KW-0479">Metal-binding</keyword>
<feature type="coiled-coil region" evidence="21">
    <location>
        <begin position="705"/>
        <end position="809"/>
    </location>
</feature>
<proteinExistence type="inferred from homology"/>
<feature type="transmembrane region" description="Helical" evidence="23">
    <location>
        <begin position="2094"/>
        <end position="2115"/>
    </location>
</feature>
<keyword evidence="21" id="KW-0175">Coiled coil</keyword>
<feature type="transmembrane region" description="Helical" evidence="23">
    <location>
        <begin position="1626"/>
        <end position="1645"/>
    </location>
</feature>
<dbReference type="Gene3D" id="1.20.1510.10">
    <property type="entry name" value="Cation efflux protein transmembrane domain"/>
    <property type="match status" value="1"/>
</dbReference>
<keyword evidence="7" id="KW-0050">Antiport</keyword>
<evidence type="ECO:0000256" key="2">
    <source>
        <dbReference type="ARBA" id="ARBA00004205"/>
    </source>
</evidence>
<dbReference type="PANTHER" id="PTHR45755">
    <property type="match status" value="1"/>
</dbReference>
<feature type="transmembrane region" description="Helical" evidence="23">
    <location>
        <begin position="1917"/>
        <end position="1937"/>
    </location>
</feature>
<feature type="transmembrane region" description="Helical" evidence="23">
    <location>
        <begin position="1509"/>
        <end position="1530"/>
    </location>
</feature>
<comment type="catalytic activity">
    <reaction evidence="20">
        <text>Zn(2+)(in) + 2 H(+)(out) = Zn(2+)(out) + 2 H(+)(in)</text>
        <dbReference type="Rhea" id="RHEA:72627"/>
        <dbReference type="ChEBI" id="CHEBI:15378"/>
        <dbReference type="ChEBI" id="CHEBI:29105"/>
    </reaction>
</comment>
<evidence type="ECO:0000256" key="5">
    <source>
        <dbReference type="ARBA" id="ARBA00008873"/>
    </source>
</evidence>
<evidence type="ECO:0000256" key="10">
    <source>
        <dbReference type="ARBA" id="ARBA00022833"/>
    </source>
</evidence>
<evidence type="ECO:0000259" key="24">
    <source>
        <dbReference type="Pfam" id="PF01545"/>
    </source>
</evidence>
<evidence type="ECO:0000256" key="19">
    <source>
        <dbReference type="ARBA" id="ARBA00042217"/>
    </source>
</evidence>
<evidence type="ECO:0000256" key="14">
    <source>
        <dbReference type="ARBA" id="ARBA00023065"/>
    </source>
</evidence>
<evidence type="ECO:0000256" key="6">
    <source>
        <dbReference type="ARBA" id="ARBA00022448"/>
    </source>
</evidence>
<dbReference type="Pfam" id="PF01545">
    <property type="entry name" value="Cation_efflux"/>
    <property type="match status" value="1"/>
</dbReference>
<keyword evidence="10" id="KW-0862">Zinc</keyword>
<evidence type="ECO:0000256" key="12">
    <source>
        <dbReference type="ARBA" id="ARBA00022989"/>
    </source>
</evidence>
<evidence type="ECO:0000256" key="17">
    <source>
        <dbReference type="ARBA" id="ARBA00040846"/>
    </source>
</evidence>
<feature type="transmembrane region" description="Helical" evidence="23">
    <location>
        <begin position="2066"/>
        <end position="2088"/>
    </location>
</feature>
<feature type="transmembrane region" description="Helical" evidence="23">
    <location>
        <begin position="1537"/>
        <end position="1553"/>
    </location>
</feature>
<evidence type="ECO:0000313" key="26">
    <source>
        <dbReference type="Proteomes" id="UP000050791"/>
    </source>
</evidence>
<dbReference type="GO" id="GO:1904257">
    <property type="term" value="P:zinc ion import into Golgi lumen"/>
    <property type="evidence" value="ECO:0007669"/>
    <property type="project" value="TreeGrafter"/>
</dbReference>
<feature type="transmembrane region" description="Helical" evidence="23">
    <location>
        <begin position="1847"/>
        <end position="1866"/>
    </location>
</feature>
<keyword evidence="12 23" id="KW-1133">Transmembrane helix</keyword>
<evidence type="ECO:0000313" key="27">
    <source>
        <dbReference type="WBParaSite" id="SMTH1_46770.1"/>
    </source>
</evidence>
<evidence type="ECO:0000256" key="20">
    <source>
        <dbReference type="ARBA" id="ARBA00048349"/>
    </source>
</evidence>
<evidence type="ECO:0000256" key="18">
    <source>
        <dbReference type="ARBA" id="ARBA00042038"/>
    </source>
</evidence>
<dbReference type="GO" id="GO:0046872">
    <property type="term" value="F:metal ion binding"/>
    <property type="evidence" value="ECO:0007669"/>
    <property type="project" value="UniProtKB-KW"/>
</dbReference>
<feature type="region of interest" description="Disordered" evidence="22">
    <location>
        <begin position="88"/>
        <end position="112"/>
    </location>
</feature>
<dbReference type="PANTHER" id="PTHR45755:SF1">
    <property type="entry name" value="PROTON-COUPLED ZINC ANTIPORTER SLC30A5"/>
    <property type="match status" value="1"/>
</dbReference>
<evidence type="ECO:0000256" key="8">
    <source>
        <dbReference type="ARBA" id="ARBA00022692"/>
    </source>
</evidence>
<accession>A0AA85BCF0</accession>
<evidence type="ECO:0000259" key="25">
    <source>
        <dbReference type="Pfam" id="PF25770"/>
    </source>
</evidence>
<keyword evidence="13" id="KW-0333">Golgi apparatus</keyword>
<evidence type="ECO:0000256" key="15">
    <source>
        <dbReference type="ARBA" id="ARBA00023136"/>
    </source>
</evidence>
<evidence type="ECO:0000256" key="11">
    <source>
        <dbReference type="ARBA" id="ARBA00022906"/>
    </source>
</evidence>
<evidence type="ECO:0000256" key="9">
    <source>
        <dbReference type="ARBA" id="ARBA00022723"/>
    </source>
</evidence>
<dbReference type="InterPro" id="IPR002524">
    <property type="entry name" value="Cation_efflux"/>
</dbReference>
<feature type="transmembrane region" description="Helical" evidence="23">
    <location>
        <begin position="1683"/>
        <end position="1704"/>
    </location>
</feature>
<keyword evidence="14" id="KW-0406">Ion transport</keyword>
<keyword evidence="6" id="KW-0813">Transport</keyword>
<feature type="transmembrane region" description="Helical" evidence="23">
    <location>
        <begin position="1591"/>
        <end position="1614"/>
    </location>
</feature>
<dbReference type="GO" id="GO:0005385">
    <property type="term" value="F:zinc ion transmembrane transporter activity"/>
    <property type="evidence" value="ECO:0007669"/>
    <property type="project" value="InterPro"/>
</dbReference>
<keyword evidence="11" id="KW-0864">Zinc transport</keyword>
<evidence type="ECO:0000256" key="16">
    <source>
        <dbReference type="ARBA" id="ARBA00038531"/>
    </source>
</evidence>
<dbReference type="WBParaSite" id="SMTH1_46770.1">
    <property type="protein sequence ID" value="SMTH1_46770.1"/>
    <property type="gene ID" value="SMTH1_46770"/>
</dbReference>
<dbReference type="InterPro" id="IPR045316">
    <property type="entry name" value="Msc2-like"/>
</dbReference>
<feature type="compositionally biased region" description="Basic and acidic residues" evidence="22">
    <location>
        <begin position="131"/>
        <end position="143"/>
    </location>
</feature>
<evidence type="ECO:0000256" key="21">
    <source>
        <dbReference type="SAM" id="Coils"/>
    </source>
</evidence>
<evidence type="ECO:0000256" key="1">
    <source>
        <dbReference type="ARBA" id="ARBA00004166"/>
    </source>
</evidence>
<reference evidence="27" key="1">
    <citation type="submission" date="2023-11" db="UniProtKB">
        <authorList>
            <consortium name="WormBaseParasite"/>
        </authorList>
    </citation>
    <scope>IDENTIFICATION</scope>
</reference>
<dbReference type="InterPro" id="IPR057659">
    <property type="entry name" value="CEP152_CC"/>
</dbReference>
<comment type="similarity">
    <text evidence="5">Belongs to the cation diffusion facilitator (CDF) transporter (TC 2.A.4) family. SLC30A subfamily.</text>
</comment>
<evidence type="ECO:0000256" key="3">
    <source>
        <dbReference type="ARBA" id="ARBA00004557"/>
    </source>
</evidence>
<organism evidence="26 27">
    <name type="scientific">Schistosoma mattheei</name>
    <dbReference type="NCBI Taxonomy" id="31246"/>
    <lineage>
        <taxon>Eukaryota</taxon>
        <taxon>Metazoa</taxon>
        <taxon>Spiralia</taxon>
        <taxon>Lophotrochozoa</taxon>
        <taxon>Platyhelminthes</taxon>
        <taxon>Trematoda</taxon>
        <taxon>Digenea</taxon>
        <taxon>Strigeidida</taxon>
        <taxon>Schistosomatoidea</taxon>
        <taxon>Schistosomatidae</taxon>
        <taxon>Schistosoma</taxon>
    </lineage>
</organism>
<dbReference type="Proteomes" id="UP000050791">
    <property type="component" value="Unassembled WGS sequence"/>
</dbReference>
<comment type="subcellular location">
    <subcellularLocation>
        <location evidence="3">Cytoplasmic vesicle</location>
        <location evidence="3">COPII-coated vesicle membrane</location>
        <topology evidence="3">Multi-pass membrane protein</topology>
    </subcellularLocation>
    <subcellularLocation>
        <location evidence="4">Cytoplasmic vesicle</location>
        <location evidence="4">Secretory vesicle membrane</location>
        <topology evidence="4">Multi-pass membrane protein</topology>
    </subcellularLocation>
    <subcellularLocation>
        <location evidence="2">Golgi apparatus</location>
        <location evidence="2">Golgi stack membrane</location>
        <topology evidence="2">Multi-pass membrane protein</topology>
    </subcellularLocation>
    <subcellularLocation>
        <location evidence="1">Golgi apparatus</location>
        <location evidence="1">trans-Golgi network membrane</location>
        <topology evidence="1">Multi-pass membrane protein</topology>
    </subcellularLocation>
</comment>
<dbReference type="GO" id="GO:0015297">
    <property type="term" value="F:antiporter activity"/>
    <property type="evidence" value="ECO:0007669"/>
    <property type="project" value="UniProtKB-KW"/>
</dbReference>
<evidence type="ECO:0000256" key="7">
    <source>
        <dbReference type="ARBA" id="ARBA00022449"/>
    </source>
</evidence>
<evidence type="ECO:0000256" key="23">
    <source>
        <dbReference type="SAM" id="Phobius"/>
    </source>
</evidence>
<feature type="compositionally biased region" description="Basic residues" evidence="22">
    <location>
        <begin position="1973"/>
        <end position="1989"/>
    </location>
</feature>
<feature type="compositionally biased region" description="Basic residues" evidence="22">
    <location>
        <begin position="2006"/>
        <end position="2020"/>
    </location>
</feature>
<feature type="coiled-coil region" evidence="21">
    <location>
        <begin position="327"/>
        <end position="421"/>
    </location>
</feature>
<dbReference type="NCBIfam" id="TIGR01297">
    <property type="entry name" value="CDF"/>
    <property type="match status" value="1"/>
</dbReference>
<dbReference type="InterPro" id="IPR027469">
    <property type="entry name" value="Cation_efflux_TMD_sf"/>
</dbReference>
<feature type="domain" description="Cation efflux protein transmembrane" evidence="24">
    <location>
        <begin position="1847"/>
        <end position="2120"/>
    </location>
</feature>
<dbReference type="Pfam" id="PF25770">
    <property type="entry name" value="CC_CEP63-bind_CEP152"/>
    <property type="match status" value="1"/>
</dbReference>
<dbReference type="InterPro" id="IPR058533">
    <property type="entry name" value="Cation_efflux_TM"/>
</dbReference>
<protein>
    <recommendedName>
        <fullName evidence="17">Proton-coupled zinc antiporter SLC30A5</fullName>
    </recommendedName>
    <alternativeName>
        <fullName evidence="19">Solute carrier family 30 member 5</fullName>
    </alternativeName>
    <alternativeName>
        <fullName evidence="18">Zinc transporter 5</fullName>
    </alternativeName>
</protein>
<keyword evidence="8 23" id="KW-0812">Transmembrane</keyword>
<evidence type="ECO:0000256" key="4">
    <source>
        <dbReference type="ARBA" id="ARBA00004638"/>
    </source>
</evidence>
<feature type="transmembrane region" description="Helical" evidence="23">
    <location>
        <begin position="1949"/>
        <end position="1969"/>
    </location>
</feature>
<dbReference type="GO" id="GO:0006882">
    <property type="term" value="P:intracellular zinc ion homeostasis"/>
    <property type="evidence" value="ECO:0007669"/>
    <property type="project" value="InterPro"/>
</dbReference>
<comment type="subunit">
    <text evidence="16">Heterodimer with SLC30A6/ZNT6; form a functional zinc ion transmembrane transporter.</text>
</comment>
<feature type="region of interest" description="Disordered" evidence="22">
    <location>
        <begin position="126"/>
        <end position="166"/>
    </location>
</feature>
<evidence type="ECO:0000256" key="22">
    <source>
        <dbReference type="SAM" id="MobiDB-lite"/>
    </source>
</evidence>
<feature type="domain" description="CEP152 CEP63 binding coiled coil" evidence="25">
    <location>
        <begin position="1203"/>
        <end position="1237"/>
    </location>
</feature>
<dbReference type="GO" id="GO:0012507">
    <property type="term" value="C:ER to Golgi transport vesicle membrane"/>
    <property type="evidence" value="ECO:0007669"/>
    <property type="project" value="UniProtKB-SubCell"/>
</dbReference>
<feature type="coiled-coil region" evidence="21">
    <location>
        <begin position="460"/>
        <end position="559"/>
    </location>
</feature>